<gene>
    <name evidence="2" type="ORF">E5676_scaffold304G00810</name>
</gene>
<evidence type="ECO:0000313" key="2">
    <source>
        <dbReference type="EMBL" id="TYK11761.1"/>
    </source>
</evidence>
<dbReference type="PANTHER" id="PTHR31115">
    <property type="entry name" value="OS05G0107300 PROTEIN"/>
    <property type="match status" value="1"/>
</dbReference>
<proteinExistence type="predicted"/>
<feature type="compositionally biased region" description="Low complexity" evidence="1">
    <location>
        <begin position="305"/>
        <end position="321"/>
    </location>
</feature>
<accession>A0A5D3CIV7</accession>
<feature type="compositionally biased region" description="Polar residues" evidence="1">
    <location>
        <begin position="1377"/>
        <end position="1390"/>
    </location>
</feature>
<feature type="compositionally biased region" description="Low complexity" evidence="1">
    <location>
        <begin position="53"/>
        <end position="66"/>
    </location>
</feature>
<feature type="region of interest" description="Disordered" evidence="1">
    <location>
        <begin position="1308"/>
        <end position="1390"/>
    </location>
</feature>
<feature type="compositionally biased region" description="Basic and acidic residues" evidence="1">
    <location>
        <begin position="340"/>
        <end position="364"/>
    </location>
</feature>
<evidence type="ECO:0000313" key="3">
    <source>
        <dbReference type="Proteomes" id="UP000321947"/>
    </source>
</evidence>
<dbReference type="Proteomes" id="UP000321947">
    <property type="component" value="Unassembled WGS sequence"/>
</dbReference>
<organism evidence="2 3">
    <name type="scientific">Cucumis melo var. makuwa</name>
    <name type="common">Oriental melon</name>
    <dbReference type="NCBI Taxonomy" id="1194695"/>
    <lineage>
        <taxon>Eukaryota</taxon>
        <taxon>Viridiplantae</taxon>
        <taxon>Streptophyta</taxon>
        <taxon>Embryophyta</taxon>
        <taxon>Tracheophyta</taxon>
        <taxon>Spermatophyta</taxon>
        <taxon>Magnoliopsida</taxon>
        <taxon>eudicotyledons</taxon>
        <taxon>Gunneridae</taxon>
        <taxon>Pentapetalae</taxon>
        <taxon>rosids</taxon>
        <taxon>fabids</taxon>
        <taxon>Cucurbitales</taxon>
        <taxon>Cucurbitaceae</taxon>
        <taxon>Benincaseae</taxon>
        <taxon>Cucumis</taxon>
    </lineage>
</organism>
<feature type="compositionally biased region" description="Polar residues" evidence="1">
    <location>
        <begin position="421"/>
        <end position="434"/>
    </location>
</feature>
<dbReference type="PANTHER" id="PTHR31115:SF2">
    <property type="entry name" value="OS05G0107300 PROTEIN"/>
    <property type="match status" value="1"/>
</dbReference>
<feature type="region of interest" description="Disordered" evidence="1">
    <location>
        <begin position="512"/>
        <end position="566"/>
    </location>
</feature>
<feature type="compositionally biased region" description="Low complexity" evidence="1">
    <location>
        <begin position="594"/>
        <end position="604"/>
    </location>
</feature>
<feature type="region of interest" description="Disordered" evidence="1">
    <location>
        <begin position="21"/>
        <end position="66"/>
    </location>
</feature>
<feature type="region of interest" description="Disordered" evidence="1">
    <location>
        <begin position="299"/>
        <end position="499"/>
    </location>
</feature>
<reference evidence="2 3" key="1">
    <citation type="submission" date="2019-08" db="EMBL/GenBank/DDBJ databases">
        <title>Draft genome sequences of two oriental melons (Cucumis melo L. var makuwa).</title>
        <authorList>
            <person name="Kwon S.-Y."/>
        </authorList>
    </citation>
    <scope>NUCLEOTIDE SEQUENCE [LARGE SCALE GENOMIC DNA]</scope>
    <source>
        <strain evidence="3">cv. Chang Bougi</strain>
        <tissue evidence="2">Leaf</tissue>
    </source>
</reference>
<feature type="compositionally biased region" description="Basic and acidic residues" evidence="1">
    <location>
        <begin position="1319"/>
        <end position="1330"/>
    </location>
</feature>
<evidence type="ECO:0000256" key="1">
    <source>
        <dbReference type="SAM" id="MobiDB-lite"/>
    </source>
</evidence>
<feature type="compositionally biased region" description="Low complexity" evidence="1">
    <location>
        <begin position="391"/>
        <end position="407"/>
    </location>
</feature>
<sequence>MAGNVRFESSNSAIQDELAFGGSYGNGQRMTQTSSSLDRSGNYRDGGESRMFGLGSSSSRGITSSTGDLPTLSQFLLLDPIKLGEQKYPRSEELKKVLEMSFGTNVEDSSFGSARVKHPGAVEELKRFRACVLEASNKARVRGRRMDDSLNKLNKYCESQVQKKQIRNEILTERPVGPNILKKGSQVHRNSSDVVNQRLEDRAKNNVLNKRVRTSVADLRAEGRTNNVMRQPPSLGRERDLIRDGGEASDLVEEKIRKLPTAESWDRRMKRKRSVGTVLNRPLDGEGELKRVMLHKLNNEPGLQSSESQSVRSGSSSGISGINKCDGSSLPTSSSVRIIPKAEPEKKPTHFRDSAGGQGKDRLLVKGNNKINVREDNHVAGPYSLAKGKGSRAPRSGSSNAGSSSPNLSRMSGGLDGWEQPASSNKFQSVNGANNRKRPIPSGSSSPPMAQWVGQRPQKMSRTRRSNLLTPVSNHDDVQGSEGSPSDLGGRMASPVTGGSFLARNLSIGSQQVRVKQEVVSSPARLSESEESGAGENHESQLKERGSVNGEPEERMLVPSAQNNASNIFHSVKNKGLDKEEIGDCARRQGRSGRGSSFSRVSVSPAREKLETPTLTKPLKSARLGSEKNGSKSGRPPLKKLSDRKAFTRVSQTSAGGSPDCTGESDDDREELLDAANYACNPSYVCCSSTFWWKMEFLFASLSQEDESFLKQQISLDKNDESFSEVLDHENTISLPLWTAIFRSIAISYLFVCIDMFLDFYKNRFTKKAGSQFLPINVNWKPISNNNAADLECPFSEEEVFLAIYSLGANKSPDSGASLMASELVDDRFHENKKGVINALRHQIPCGAPSTILLTLYFLRLNIALVRVALSLFGRIDDMIVGAFGVEEDLSPRALGSGRKSQFSINQKEPQILPRNVDQVDEAEDFVTLSGKLESEKRKAITPLYQRVLSALIIEDEMEDFQDSRGTNMFSQYGGDDFSGVLYPSVDFEPGKSVGMGVESELDLKTPQIADRRFSCNGRSRRDSQSFSADVHQEDHGYQQLNNGYFPELHENGLDGPLGMHLKESNVSVFNCQYEQMSVEDRLMLELQSIGLYPETVPDLADGEEDTMNQEILVLEKKLNQQVAKTKIHGNKIIKAIEEGRKTEERSREQFAMDRLVQLACLKQLSFSCFSLLVKVDVNGLPGIATRGSSAAKLGIPKVSKQVASAFMKRTLARCRRFEDTQKSCFSEPALRDILTRPSNRIDTDAVNGSFSGETCHNGVQNHKSGRGLLHSSDQDFTRTGPIVNRGKKKEVLLDDVGSACMRAVSTVGNNSLGGAKGKRSERERDKDMSARLCVTKAGRSSAGDFRAERKAKTKPKQKTAQLSPAGNRLVGKLTDGTYSDNPGSRVSNEIVNGNTKKEFTVLLPLNNATEDSSKEISECTDFTNLQLHDLDSIELGVGNELGGPQDLDSWLNIDEDGLQDHDAVGLDIPMDDLSELNMLL</sequence>
<protein>
    <submittedName>
        <fullName evidence="2">Uncharacterized protein</fullName>
    </submittedName>
</protein>
<name>A0A5D3CIV7_CUCMM</name>
<comment type="caution">
    <text evidence="2">The sequence shown here is derived from an EMBL/GenBank/DDBJ whole genome shotgun (WGS) entry which is preliminary data.</text>
</comment>
<dbReference type="EMBL" id="SSTD01010531">
    <property type="protein sequence ID" value="TYK11761.1"/>
    <property type="molecule type" value="Genomic_DNA"/>
</dbReference>
<feature type="compositionally biased region" description="Polar residues" evidence="1">
    <location>
        <begin position="26"/>
        <end position="39"/>
    </location>
</feature>
<feature type="region of interest" description="Disordered" evidence="1">
    <location>
        <begin position="586"/>
        <end position="667"/>
    </location>
</feature>
<feature type="compositionally biased region" description="Basic and acidic residues" evidence="1">
    <location>
        <begin position="536"/>
        <end position="556"/>
    </location>
</feature>